<gene>
    <name evidence="1" type="ORF">CCMP2556_LOCUS23930</name>
</gene>
<proteinExistence type="predicted"/>
<reference evidence="1 2" key="1">
    <citation type="submission" date="2024-02" db="EMBL/GenBank/DDBJ databases">
        <authorList>
            <person name="Chen Y."/>
            <person name="Shah S."/>
            <person name="Dougan E. K."/>
            <person name="Thang M."/>
            <person name="Chan C."/>
        </authorList>
    </citation>
    <scope>NUCLEOTIDE SEQUENCE [LARGE SCALE GENOMIC DNA]</scope>
</reference>
<accession>A0ABP0M4H5</accession>
<dbReference type="EMBL" id="CAXAMN010015546">
    <property type="protein sequence ID" value="CAK9045951.1"/>
    <property type="molecule type" value="Genomic_DNA"/>
</dbReference>
<comment type="caution">
    <text evidence="1">The sequence shown here is derived from an EMBL/GenBank/DDBJ whole genome shotgun (WGS) entry which is preliminary data.</text>
</comment>
<name>A0ABP0M4H5_9DINO</name>
<keyword evidence="2" id="KW-1185">Reference proteome</keyword>
<evidence type="ECO:0000313" key="2">
    <source>
        <dbReference type="Proteomes" id="UP001642484"/>
    </source>
</evidence>
<protein>
    <submittedName>
        <fullName evidence="1">Uncharacterized protein</fullName>
    </submittedName>
</protein>
<evidence type="ECO:0000313" key="1">
    <source>
        <dbReference type="EMBL" id="CAK9045951.1"/>
    </source>
</evidence>
<dbReference type="Proteomes" id="UP001642484">
    <property type="component" value="Unassembled WGS sequence"/>
</dbReference>
<organism evidence="1 2">
    <name type="scientific">Durusdinium trenchii</name>
    <dbReference type="NCBI Taxonomy" id="1381693"/>
    <lineage>
        <taxon>Eukaryota</taxon>
        <taxon>Sar</taxon>
        <taxon>Alveolata</taxon>
        <taxon>Dinophyceae</taxon>
        <taxon>Suessiales</taxon>
        <taxon>Symbiodiniaceae</taxon>
        <taxon>Durusdinium</taxon>
    </lineage>
</organism>
<sequence>MLQLQIETQNLQVQQATGSDCQSHRSRHISLKMARRCLFVASQAEQAQEPMNYKEPLVASKTAAYGHPVQPGYRGEVP</sequence>